<reference evidence="9 10" key="1">
    <citation type="submission" date="2019-08" db="EMBL/GenBank/DDBJ databases">
        <title>Luteimonas viscosus sp. nov., isolated from soil of a sunflower field.</title>
        <authorList>
            <person name="Jianli Z."/>
            <person name="Ying Z."/>
        </authorList>
    </citation>
    <scope>NUCLEOTIDE SEQUENCE [LARGE SCALE GENOMIC DNA]</scope>
    <source>
        <strain evidence="9 10">XBU10</strain>
    </source>
</reference>
<dbReference type="Gene3D" id="3.30.1340.30">
    <property type="match status" value="1"/>
</dbReference>
<dbReference type="InterPro" id="IPR051686">
    <property type="entry name" value="Lipoprotein_DolP"/>
</dbReference>
<feature type="region of interest" description="Disordered" evidence="6">
    <location>
        <begin position="42"/>
        <end position="94"/>
    </location>
</feature>
<protein>
    <recommendedName>
        <fullName evidence="5">Osmotically-inducible protein Y</fullName>
    </recommendedName>
</protein>
<evidence type="ECO:0000256" key="6">
    <source>
        <dbReference type="SAM" id="MobiDB-lite"/>
    </source>
</evidence>
<feature type="chain" id="PRO_5022883748" description="Osmotically-inducible protein Y" evidence="7">
    <location>
        <begin position="24"/>
        <end position="166"/>
    </location>
</feature>
<keyword evidence="10" id="KW-1185">Reference proteome</keyword>
<evidence type="ECO:0000313" key="9">
    <source>
        <dbReference type="EMBL" id="TYT26991.1"/>
    </source>
</evidence>
<organism evidence="9 10">
    <name type="scientific">Luteimonas viscosa</name>
    <dbReference type="NCBI Taxonomy" id="1132694"/>
    <lineage>
        <taxon>Bacteria</taxon>
        <taxon>Pseudomonadati</taxon>
        <taxon>Pseudomonadota</taxon>
        <taxon>Gammaproteobacteria</taxon>
        <taxon>Lysobacterales</taxon>
        <taxon>Lysobacteraceae</taxon>
        <taxon>Luteimonas</taxon>
    </lineage>
</organism>
<feature type="compositionally biased region" description="Basic and acidic residues" evidence="6">
    <location>
        <begin position="79"/>
        <end position="90"/>
    </location>
</feature>
<dbReference type="Proteomes" id="UP000324973">
    <property type="component" value="Unassembled WGS sequence"/>
</dbReference>
<accession>A0A5D4XU22</accession>
<evidence type="ECO:0000256" key="4">
    <source>
        <dbReference type="ARBA" id="ARBA00022764"/>
    </source>
</evidence>
<evidence type="ECO:0000256" key="2">
    <source>
        <dbReference type="ARBA" id="ARBA00022729"/>
    </source>
</evidence>
<dbReference type="PANTHER" id="PTHR34606:SF15">
    <property type="entry name" value="BON DOMAIN-CONTAINING PROTEIN"/>
    <property type="match status" value="1"/>
</dbReference>
<evidence type="ECO:0000256" key="7">
    <source>
        <dbReference type="SAM" id="SignalP"/>
    </source>
</evidence>
<dbReference type="InterPro" id="IPR007055">
    <property type="entry name" value="BON_dom"/>
</dbReference>
<feature type="compositionally biased region" description="Low complexity" evidence="6">
    <location>
        <begin position="46"/>
        <end position="69"/>
    </location>
</feature>
<feature type="signal peptide" evidence="7">
    <location>
        <begin position="1"/>
        <end position="23"/>
    </location>
</feature>
<evidence type="ECO:0000256" key="5">
    <source>
        <dbReference type="ARBA" id="ARBA00070588"/>
    </source>
</evidence>
<evidence type="ECO:0000259" key="8">
    <source>
        <dbReference type="PROSITE" id="PS50914"/>
    </source>
</evidence>
<dbReference type="InterPro" id="IPR014004">
    <property type="entry name" value="Transpt-assoc_nodulatn_dom_bac"/>
</dbReference>
<proteinExistence type="predicted"/>
<name>A0A5D4XU22_9GAMM</name>
<dbReference type="Pfam" id="PF04972">
    <property type="entry name" value="BON"/>
    <property type="match status" value="1"/>
</dbReference>
<dbReference type="RefSeq" id="WP_149103544.1">
    <property type="nucleotide sequence ID" value="NZ_VTFT01000001.1"/>
</dbReference>
<evidence type="ECO:0000256" key="3">
    <source>
        <dbReference type="ARBA" id="ARBA00022737"/>
    </source>
</evidence>
<dbReference type="SMART" id="SM00749">
    <property type="entry name" value="BON"/>
    <property type="match status" value="1"/>
</dbReference>
<keyword evidence="2 7" id="KW-0732">Signal</keyword>
<dbReference type="OrthoDB" id="8910395at2"/>
<dbReference type="EMBL" id="VTFT01000001">
    <property type="protein sequence ID" value="TYT26991.1"/>
    <property type="molecule type" value="Genomic_DNA"/>
</dbReference>
<comment type="caution">
    <text evidence="9">The sequence shown here is derived from an EMBL/GenBank/DDBJ whole genome shotgun (WGS) entry which is preliminary data.</text>
</comment>
<evidence type="ECO:0000313" key="10">
    <source>
        <dbReference type="Proteomes" id="UP000324973"/>
    </source>
</evidence>
<dbReference type="PROSITE" id="PS51257">
    <property type="entry name" value="PROKAR_LIPOPROTEIN"/>
    <property type="match status" value="1"/>
</dbReference>
<comment type="subcellular location">
    <subcellularLocation>
        <location evidence="1">Periplasm</location>
    </subcellularLocation>
</comment>
<keyword evidence="3" id="KW-0677">Repeat</keyword>
<sequence>MKMISSPTRLPLAIALSTALAFAVGCAPDADDRADMTPADEAAMETTPDTTPTGPTDPVATGADPYADPAQPPAMGDAQHADMDDGRDSDQPVDDTWITTKVKSSLLADNDVSGLAIDVETVNGVVALSGQVESQAQIDHATRIARDIEGVTNVDTTGLTVGAATE</sequence>
<dbReference type="AlphaFoldDB" id="A0A5D4XU22"/>
<dbReference type="PANTHER" id="PTHR34606">
    <property type="entry name" value="BON DOMAIN-CONTAINING PROTEIN"/>
    <property type="match status" value="1"/>
</dbReference>
<gene>
    <name evidence="9" type="ORF">FZO89_12370</name>
</gene>
<dbReference type="GO" id="GO:0042597">
    <property type="term" value="C:periplasmic space"/>
    <property type="evidence" value="ECO:0007669"/>
    <property type="project" value="UniProtKB-SubCell"/>
</dbReference>
<dbReference type="FunFam" id="3.30.1340.30:FF:000001">
    <property type="entry name" value="Molecular chaperone OsmY"/>
    <property type="match status" value="1"/>
</dbReference>
<keyword evidence="4" id="KW-0574">Periplasm</keyword>
<feature type="domain" description="BON" evidence="8">
    <location>
        <begin position="94"/>
        <end position="163"/>
    </location>
</feature>
<evidence type="ECO:0000256" key="1">
    <source>
        <dbReference type="ARBA" id="ARBA00004418"/>
    </source>
</evidence>
<dbReference type="PROSITE" id="PS50914">
    <property type="entry name" value="BON"/>
    <property type="match status" value="1"/>
</dbReference>